<reference evidence="5" key="1">
    <citation type="submission" date="2017-07" db="EMBL/GenBank/DDBJ databases">
        <title>Taro Niue Genome Assembly and Annotation.</title>
        <authorList>
            <person name="Atibalentja N."/>
            <person name="Keating K."/>
            <person name="Fields C.J."/>
        </authorList>
    </citation>
    <scope>NUCLEOTIDE SEQUENCE</scope>
    <source>
        <strain evidence="5">Niue_2</strain>
        <tissue evidence="5">Leaf</tissue>
    </source>
</reference>
<dbReference type="OrthoDB" id="430315at2759"/>
<feature type="disulfide bond" evidence="3">
    <location>
        <begin position="110"/>
        <end position="116"/>
    </location>
</feature>
<dbReference type="AlphaFoldDB" id="A0A843UJM1"/>
<dbReference type="PANTHER" id="PTHR31048">
    <property type="entry name" value="OS03G0233200 PROTEIN"/>
    <property type="match status" value="1"/>
</dbReference>
<feature type="signal peptide" evidence="4">
    <location>
        <begin position="1"/>
        <end position="32"/>
    </location>
</feature>
<dbReference type="EMBL" id="NMUH01000492">
    <property type="protein sequence ID" value="MQL80159.1"/>
    <property type="molecule type" value="Genomic_DNA"/>
</dbReference>
<name>A0A843UJM1_COLES</name>
<evidence type="ECO:0000256" key="1">
    <source>
        <dbReference type="ARBA" id="ARBA00010607"/>
    </source>
</evidence>
<evidence type="ECO:0000256" key="4">
    <source>
        <dbReference type="SAM" id="SignalP"/>
    </source>
</evidence>
<evidence type="ECO:0000256" key="3">
    <source>
        <dbReference type="PIRSR" id="PIRSR002703-1"/>
    </source>
</evidence>
<feature type="disulfide bond" evidence="3">
    <location>
        <begin position="175"/>
        <end position="199"/>
    </location>
</feature>
<dbReference type="PRINTS" id="PR00347">
    <property type="entry name" value="THAUMATIN"/>
</dbReference>
<gene>
    <name evidence="5" type="ORF">Taro_012607</name>
</gene>
<protein>
    <recommendedName>
        <fullName evidence="7">Thaumatin-like protein</fullName>
    </recommendedName>
</protein>
<comment type="caution">
    <text evidence="5">The sequence shown here is derived from an EMBL/GenBank/DDBJ whole genome shotgun (WGS) entry which is preliminary data.</text>
</comment>
<dbReference type="SUPFAM" id="SSF49870">
    <property type="entry name" value="Osmotin, thaumatin-like protein"/>
    <property type="match status" value="1"/>
</dbReference>
<dbReference type="SMART" id="SM00205">
    <property type="entry name" value="THN"/>
    <property type="match status" value="1"/>
</dbReference>
<feature type="disulfide bond" evidence="3">
    <location>
        <begin position="167"/>
        <end position="236"/>
    </location>
</feature>
<evidence type="ECO:0000313" key="6">
    <source>
        <dbReference type="Proteomes" id="UP000652761"/>
    </source>
</evidence>
<dbReference type="FunFam" id="2.60.110.10:FF:000002">
    <property type="entry name" value="Thaumatin-like protein 1a"/>
    <property type="match status" value="1"/>
</dbReference>
<dbReference type="PROSITE" id="PS51367">
    <property type="entry name" value="THAUMATIN_2"/>
    <property type="match status" value="1"/>
</dbReference>
<proteinExistence type="inferred from homology"/>
<dbReference type="CDD" id="cd09218">
    <property type="entry name" value="TLP-PA"/>
    <property type="match status" value="1"/>
</dbReference>
<dbReference type="InterPro" id="IPR037176">
    <property type="entry name" value="Osmotin/thaumatin-like_sf"/>
</dbReference>
<dbReference type="Pfam" id="PF00314">
    <property type="entry name" value="Thaumatin"/>
    <property type="match status" value="1"/>
</dbReference>
<feature type="disulfide bond" evidence="3">
    <location>
        <begin position="94"/>
        <end position="105"/>
    </location>
</feature>
<sequence length="271" mass="28757">MKIATMRALRIASTIPCFFLLMTIYFSSAGDAQGVEPVIFEIQNKCPFPIWPATTPNSGHSAIASGSFLLSPGSSQQIEAPPSWNGRLWARTGCNFDSSAGKPSCQTGDCEGLLECSTPGMPPATIVSLQADKGEPSYYDVSLLDGYNLPVSVAARPPQPGCFIAGCLKSPNTECPTDLQVLAGEGSGGGAGQSAVVACKSACLAYDQDEYCCRNQYGTPETCQPSSFSTAFKEACPSYLSYAFDDIANSLHSCYTKEFVVTFCPSEWSSE</sequence>
<evidence type="ECO:0008006" key="7">
    <source>
        <dbReference type="Google" id="ProtNLM"/>
    </source>
</evidence>
<dbReference type="InterPro" id="IPR001938">
    <property type="entry name" value="Thaumatin"/>
</dbReference>
<evidence type="ECO:0000256" key="2">
    <source>
        <dbReference type="ARBA" id="ARBA00023157"/>
    </source>
</evidence>
<comment type="similarity">
    <text evidence="1">Belongs to the thaumatin family.</text>
</comment>
<dbReference type="Proteomes" id="UP000652761">
    <property type="component" value="Unassembled WGS sequence"/>
</dbReference>
<feature type="chain" id="PRO_5032861962" description="Thaumatin-like protein" evidence="4">
    <location>
        <begin position="33"/>
        <end position="271"/>
    </location>
</feature>
<accession>A0A843UJM1</accession>
<keyword evidence="4" id="KW-0732">Signal</keyword>
<feature type="disulfide bond" evidence="3">
    <location>
        <begin position="213"/>
        <end position="223"/>
    </location>
</feature>
<dbReference type="PIRSF" id="PIRSF002703">
    <property type="entry name" value="Thaumatin"/>
    <property type="match status" value="1"/>
</dbReference>
<evidence type="ECO:0000313" key="5">
    <source>
        <dbReference type="EMBL" id="MQL80159.1"/>
    </source>
</evidence>
<feature type="disulfide bond" evidence="3">
    <location>
        <begin position="162"/>
        <end position="254"/>
    </location>
</feature>
<dbReference type="Gene3D" id="2.60.110.10">
    <property type="entry name" value="Thaumatin"/>
    <property type="match status" value="1"/>
</dbReference>
<keyword evidence="2 3" id="KW-1015">Disulfide bond</keyword>
<feature type="disulfide bond" evidence="3">
    <location>
        <begin position="203"/>
        <end position="212"/>
    </location>
</feature>
<organism evidence="5 6">
    <name type="scientific">Colocasia esculenta</name>
    <name type="common">Wild taro</name>
    <name type="synonym">Arum esculentum</name>
    <dbReference type="NCBI Taxonomy" id="4460"/>
    <lineage>
        <taxon>Eukaryota</taxon>
        <taxon>Viridiplantae</taxon>
        <taxon>Streptophyta</taxon>
        <taxon>Embryophyta</taxon>
        <taxon>Tracheophyta</taxon>
        <taxon>Spermatophyta</taxon>
        <taxon>Magnoliopsida</taxon>
        <taxon>Liliopsida</taxon>
        <taxon>Araceae</taxon>
        <taxon>Aroideae</taxon>
        <taxon>Colocasieae</taxon>
        <taxon>Colocasia</taxon>
    </lineage>
</organism>
<keyword evidence="6" id="KW-1185">Reference proteome</keyword>
<feature type="disulfide bond" evidence="3">
    <location>
        <begin position="46"/>
        <end position="264"/>
    </location>
</feature>